<proteinExistence type="predicted"/>
<feature type="transmembrane region" description="Helical" evidence="3">
    <location>
        <begin position="86"/>
        <end position="107"/>
    </location>
</feature>
<feature type="region of interest" description="Disordered" evidence="2">
    <location>
        <begin position="387"/>
        <end position="422"/>
    </location>
</feature>
<dbReference type="InterPro" id="IPR008756">
    <property type="entry name" value="Peptidase_M56"/>
</dbReference>
<dbReference type="Proteomes" id="UP001597438">
    <property type="component" value="Unassembled WGS sequence"/>
</dbReference>
<feature type="transmembrane region" description="Helical" evidence="3">
    <location>
        <begin position="34"/>
        <end position="55"/>
    </location>
</feature>
<evidence type="ECO:0000256" key="3">
    <source>
        <dbReference type="SAM" id="Phobius"/>
    </source>
</evidence>
<gene>
    <name evidence="5" type="ORF">ACFSYS_11920</name>
</gene>
<keyword evidence="1" id="KW-0175">Coiled coil</keyword>
<feature type="coiled-coil region" evidence="1">
    <location>
        <begin position="573"/>
        <end position="612"/>
    </location>
</feature>
<keyword evidence="3" id="KW-0812">Transmembrane</keyword>
<keyword evidence="3" id="KW-0472">Membrane</keyword>
<sequence length="642" mass="74467">MLEYILKSGLCLLVLFSFYKLFMEGETFHSIKRIYLLLALAISLMLPLITISYNIEIPTEEIGETIVLKGVKSATEVSERASWKELLPGILLGIYFIGFSIFAFRFYKNLKDLISEANKNDQLKDLPYIYVLLGRKLDPHSFFQYIFLNKEEFRNDKISSAVMEHEKAHVDQKHSLDLFFLELIHIVFWFNPVFIFIKKSVKLNHEFLADHRVLQKAYCPLQYSNILFQYSSGHHHNALSSPINHSLIKKRIIMITKSFSLRRLFLKSFLFLPVLGVCVYLFNEEIVAKPVPTNAETITSVSGNIQEQVRTIKIKVEGEKIQLNTKLVSLENFSEALNKITRNWSQEDMKSPWFEIDFENSTTEFIQKLNKEYRKSKLSKISDTEFLAPSPVVPSGTPPPPPPPPVQGRNGSVPLPPAAAPHLDQDTQRENLFSIKIIGTSLQVNGKEIKPKDFSETLDKLSEDKTDEELKNYNFRMHISDPAPGFMEKLNHEFKKSRMSKITGHEILPPPPPAPPMEGTMPPLPSPAPNTYMEDSTRIHHDKMKLVHESIQNELQRMEKIQLNYLKDSDLSKEELEKKRREIALESERIQLRMEESQKREEERELIMAKRLEAHEKMIQDRKLLILERLEKYKKSKKDSIK</sequence>
<protein>
    <submittedName>
        <fullName evidence="5">M56 family metallopeptidase</fullName>
    </submittedName>
</protein>
<accession>A0ABW5X6U8</accession>
<keyword evidence="3" id="KW-1133">Transmembrane helix</keyword>
<feature type="domain" description="Peptidase M56" evidence="4">
    <location>
        <begin position="160"/>
        <end position="255"/>
    </location>
</feature>
<dbReference type="EMBL" id="JBHUOJ010000027">
    <property type="protein sequence ID" value="MFD2833995.1"/>
    <property type="molecule type" value="Genomic_DNA"/>
</dbReference>
<name>A0ABW5X6U8_9FLAO</name>
<dbReference type="InterPro" id="IPR052173">
    <property type="entry name" value="Beta-lactam_resp_regulator"/>
</dbReference>
<feature type="compositionally biased region" description="Pro residues" evidence="2">
    <location>
        <begin position="396"/>
        <end position="406"/>
    </location>
</feature>
<feature type="transmembrane region" description="Helical" evidence="3">
    <location>
        <begin position="6"/>
        <end position="22"/>
    </location>
</feature>
<comment type="caution">
    <text evidence="5">The sequence shown here is derived from an EMBL/GenBank/DDBJ whole genome shotgun (WGS) entry which is preliminary data.</text>
</comment>
<dbReference type="PANTHER" id="PTHR34978">
    <property type="entry name" value="POSSIBLE SENSOR-TRANSDUCER PROTEIN BLAR"/>
    <property type="match status" value="1"/>
</dbReference>
<evidence type="ECO:0000259" key="4">
    <source>
        <dbReference type="Pfam" id="PF05569"/>
    </source>
</evidence>
<organism evidence="5 6">
    <name type="scientific">Christiangramia antarctica</name>
    <dbReference type="NCBI Taxonomy" id="2058158"/>
    <lineage>
        <taxon>Bacteria</taxon>
        <taxon>Pseudomonadati</taxon>
        <taxon>Bacteroidota</taxon>
        <taxon>Flavobacteriia</taxon>
        <taxon>Flavobacteriales</taxon>
        <taxon>Flavobacteriaceae</taxon>
        <taxon>Christiangramia</taxon>
    </lineage>
</organism>
<dbReference type="RefSeq" id="WP_251740773.1">
    <property type="nucleotide sequence ID" value="NZ_JBHUOJ010000027.1"/>
</dbReference>
<evidence type="ECO:0000256" key="2">
    <source>
        <dbReference type="SAM" id="MobiDB-lite"/>
    </source>
</evidence>
<feature type="transmembrane region" description="Helical" evidence="3">
    <location>
        <begin position="178"/>
        <end position="197"/>
    </location>
</feature>
<evidence type="ECO:0000256" key="1">
    <source>
        <dbReference type="SAM" id="Coils"/>
    </source>
</evidence>
<dbReference type="Pfam" id="PF05569">
    <property type="entry name" value="Peptidase_M56"/>
    <property type="match status" value="1"/>
</dbReference>
<reference evidence="6" key="1">
    <citation type="journal article" date="2019" name="Int. J. Syst. Evol. Microbiol.">
        <title>The Global Catalogue of Microorganisms (GCM) 10K type strain sequencing project: providing services to taxonomists for standard genome sequencing and annotation.</title>
        <authorList>
            <consortium name="The Broad Institute Genomics Platform"/>
            <consortium name="The Broad Institute Genome Sequencing Center for Infectious Disease"/>
            <person name="Wu L."/>
            <person name="Ma J."/>
        </authorList>
    </citation>
    <scope>NUCLEOTIDE SEQUENCE [LARGE SCALE GENOMIC DNA]</scope>
    <source>
        <strain evidence="6">KCTC 52925</strain>
    </source>
</reference>
<keyword evidence="6" id="KW-1185">Reference proteome</keyword>
<dbReference type="PANTHER" id="PTHR34978:SF3">
    <property type="entry name" value="SLR0241 PROTEIN"/>
    <property type="match status" value="1"/>
</dbReference>
<evidence type="ECO:0000313" key="5">
    <source>
        <dbReference type="EMBL" id="MFD2833995.1"/>
    </source>
</evidence>
<evidence type="ECO:0000313" key="6">
    <source>
        <dbReference type="Proteomes" id="UP001597438"/>
    </source>
</evidence>